<dbReference type="SUPFAM" id="SSF55383">
    <property type="entry name" value="Copper amine oxidase, domain N"/>
    <property type="match status" value="1"/>
</dbReference>
<organism evidence="3 4">
    <name type="scientific">Paenibacillus spongiae</name>
    <dbReference type="NCBI Taxonomy" id="2909671"/>
    <lineage>
        <taxon>Bacteria</taxon>
        <taxon>Bacillati</taxon>
        <taxon>Bacillota</taxon>
        <taxon>Bacilli</taxon>
        <taxon>Bacillales</taxon>
        <taxon>Paenibacillaceae</taxon>
        <taxon>Paenibacillus</taxon>
    </lineage>
</organism>
<accession>A0ABY5SAR3</accession>
<dbReference type="RefSeq" id="WP_258387092.1">
    <property type="nucleotide sequence ID" value="NZ_CP091430.1"/>
</dbReference>
<reference evidence="3" key="1">
    <citation type="submission" date="2022-01" db="EMBL/GenBank/DDBJ databases">
        <title>Paenibacillus spongiae sp. nov., isolated from marine sponge.</title>
        <authorList>
            <person name="Li Z."/>
            <person name="Zhang M."/>
        </authorList>
    </citation>
    <scope>NUCLEOTIDE SEQUENCE</scope>
    <source>
        <strain evidence="3">PHS-Z3</strain>
    </source>
</reference>
<evidence type="ECO:0000313" key="4">
    <source>
        <dbReference type="Proteomes" id="UP001057877"/>
    </source>
</evidence>
<proteinExistence type="predicted"/>
<evidence type="ECO:0000259" key="2">
    <source>
        <dbReference type="Pfam" id="PF07833"/>
    </source>
</evidence>
<dbReference type="Pfam" id="PF07833">
    <property type="entry name" value="Cu_amine_oxidN1"/>
    <property type="match status" value="1"/>
</dbReference>
<dbReference type="InterPro" id="IPR012854">
    <property type="entry name" value="Cu_amine_oxidase-like_N"/>
</dbReference>
<feature type="domain" description="Copper amine oxidase-like N-terminal" evidence="2">
    <location>
        <begin position="36"/>
        <end position="143"/>
    </location>
</feature>
<evidence type="ECO:0000313" key="3">
    <source>
        <dbReference type="EMBL" id="UVI31029.1"/>
    </source>
</evidence>
<name>A0ABY5SAR3_9BACL</name>
<keyword evidence="4" id="KW-1185">Reference proteome</keyword>
<dbReference type="EMBL" id="CP091430">
    <property type="protein sequence ID" value="UVI31029.1"/>
    <property type="molecule type" value="Genomic_DNA"/>
</dbReference>
<gene>
    <name evidence="3" type="ORF">L1F29_03960</name>
</gene>
<protein>
    <submittedName>
        <fullName evidence="3">Copper amine oxidase N-terminal domain-containing protein</fullName>
    </submittedName>
</protein>
<dbReference type="InterPro" id="IPR036582">
    <property type="entry name" value="Mao_N_sf"/>
</dbReference>
<evidence type="ECO:0000256" key="1">
    <source>
        <dbReference type="SAM" id="SignalP"/>
    </source>
</evidence>
<sequence length="542" mass="60065">MKRLSISCMVITFMLAMLSVPLAASAQYDTADIKVYVDGKQLPFDVPPVSDNGRTLVPMRAVFEALNAKVDWNEKTGTITGKLNDTTVTLQLDNPVAQINGKRITMDVPAQIIKGRALVPLRFVTESFNNTIAWNPSTQSVEIYTDQAISLLYTSAPDEKSTDDYWYSNWAHPAERYMYADNDRVHILHYNEGKLTVSDYDPSTYRYLGKTDIPMVLPLFGGFHASEDGYYYIVYGQTNEEESSAKSVFSIVKYDKAWKKIGQADIRDVYVTVPFDASNLTMDNHDGLLAVHTARERYLSDDGLHHQSNISFLIQTSDMNVLAKGGQWPSNHVSHSFASYVRFDGSRIVYADHGDAYPRSIVLQTEDAGEITNEIDIIKFPGRIGDNYTGGHLTGLEITESNYLVVGSSVSLTQSYGTSSAKNLFVSVVPKTATDSQAVTTKWITEYAPSSKSAVKESHISKISKDKYVLLWKVEAEGVEEGMLFYAIIDGEGSYLKAPAELKGVPSPGNMAPLVQGDTLTWYELKGKHTGVYTLDTAAQVQ</sequence>
<keyword evidence="1" id="KW-0732">Signal</keyword>
<feature type="signal peptide" evidence="1">
    <location>
        <begin position="1"/>
        <end position="26"/>
    </location>
</feature>
<dbReference type="Gene3D" id="3.30.457.10">
    <property type="entry name" value="Copper amine oxidase-like, N-terminal domain"/>
    <property type="match status" value="1"/>
</dbReference>
<dbReference type="Proteomes" id="UP001057877">
    <property type="component" value="Chromosome"/>
</dbReference>
<feature type="chain" id="PRO_5047154805" evidence="1">
    <location>
        <begin position="27"/>
        <end position="542"/>
    </location>
</feature>